<dbReference type="RefSeq" id="WP_336349129.1">
    <property type="nucleotide sequence ID" value="NZ_JAZAQL010000001.1"/>
</dbReference>
<feature type="transmembrane region" description="Helical" evidence="1">
    <location>
        <begin position="437"/>
        <end position="460"/>
    </location>
</feature>
<dbReference type="Gene3D" id="2.120.10.30">
    <property type="entry name" value="TolB, C-terminal domain"/>
    <property type="match status" value="1"/>
</dbReference>
<comment type="caution">
    <text evidence="2">The sequence shown here is derived from an EMBL/GenBank/DDBJ whole genome shotgun (WGS) entry which is preliminary data.</text>
</comment>
<organism evidence="2 3">
    <name type="scientific">Halorubellus litoreus</name>
    <dbReference type="NCBI Taxonomy" id="755308"/>
    <lineage>
        <taxon>Archaea</taxon>
        <taxon>Methanobacteriati</taxon>
        <taxon>Methanobacteriota</taxon>
        <taxon>Stenosarchaea group</taxon>
        <taxon>Halobacteria</taxon>
        <taxon>Halobacteriales</taxon>
        <taxon>Halorubellaceae</taxon>
        <taxon>Halorubellus</taxon>
    </lineage>
</organism>
<dbReference type="SUPFAM" id="SSF101898">
    <property type="entry name" value="NHL repeat"/>
    <property type="match status" value="1"/>
</dbReference>
<sequence length="474" mass="52233">MSARSALVDAPRRHKLRALLAVVVLALVVGAGVTSANYEPPELEAGTVENEANGTTYVAVQGFHFDGEGNKKKPARLVAFDERASTKWVYDGGESVSWFYDVDPLPNGNLLAVNTKPGKTLVYELDPQTRERVWSETLNITDTHDVDLINGDQLLVAHLRASEGSTSDEGAFIYNLTTDERTWEWDFADHYPASTDQGISNTGDWSHVNDIDKIAPGEYMLSPRNFDQVIVVNKSTKNVTMRLGADGNHEIMDEQHNPTYLESENGTPTVLVADSENDRVVEYACESRYANGTCDWNQVWEVGNGQFDWPRDADRLPNGNTLVVDTQNHRVVEVTPSGEIVWETLAPWAPYDVEREVYGDEAMNASRPTIRDMGASGSYRLSGSAGLVPGTGESMSFSDWVSGTFGELPVVGGAANGFADQWDVISEWVRPVWLDPWAFVGLVVAAILAVAWTVGELAYWQRARLASARQRLTS</sequence>
<keyword evidence="1" id="KW-0812">Transmembrane</keyword>
<dbReference type="InterPro" id="IPR053143">
    <property type="entry name" value="Arylsulfate_ST"/>
</dbReference>
<dbReference type="Proteomes" id="UP001596395">
    <property type="component" value="Unassembled WGS sequence"/>
</dbReference>
<evidence type="ECO:0000313" key="2">
    <source>
        <dbReference type="EMBL" id="MFC6952137.1"/>
    </source>
</evidence>
<gene>
    <name evidence="2" type="ORF">ACFQGB_04605</name>
</gene>
<dbReference type="InterPro" id="IPR011042">
    <property type="entry name" value="6-blade_b-propeller_TolB-like"/>
</dbReference>
<protein>
    <submittedName>
        <fullName evidence="2">Arylsulfotransferase family protein</fullName>
    </submittedName>
</protein>
<reference evidence="2 3" key="1">
    <citation type="journal article" date="2019" name="Int. J. Syst. Evol. Microbiol.">
        <title>The Global Catalogue of Microorganisms (GCM) 10K type strain sequencing project: providing services to taxonomists for standard genome sequencing and annotation.</title>
        <authorList>
            <consortium name="The Broad Institute Genomics Platform"/>
            <consortium name="The Broad Institute Genome Sequencing Center for Infectious Disease"/>
            <person name="Wu L."/>
            <person name="Ma J."/>
        </authorList>
    </citation>
    <scope>NUCLEOTIDE SEQUENCE [LARGE SCALE GENOMIC DNA]</scope>
    <source>
        <strain evidence="2 3">GX26</strain>
    </source>
</reference>
<proteinExistence type="predicted"/>
<keyword evidence="3" id="KW-1185">Reference proteome</keyword>
<dbReference type="EMBL" id="JBHSXN010000001">
    <property type="protein sequence ID" value="MFC6952137.1"/>
    <property type="molecule type" value="Genomic_DNA"/>
</dbReference>
<dbReference type="PANTHER" id="PTHR35340:SF5">
    <property type="entry name" value="ASST-DOMAIN-CONTAINING PROTEIN"/>
    <property type="match status" value="1"/>
</dbReference>
<evidence type="ECO:0000256" key="1">
    <source>
        <dbReference type="SAM" id="Phobius"/>
    </source>
</evidence>
<dbReference type="InterPro" id="IPR010262">
    <property type="entry name" value="Arylsulfotransferase_bact"/>
</dbReference>
<dbReference type="PANTHER" id="PTHR35340">
    <property type="entry name" value="PQQ ENZYME REPEAT PROTEIN-RELATED"/>
    <property type="match status" value="1"/>
</dbReference>
<dbReference type="Pfam" id="PF05935">
    <property type="entry name" value="Arylsulfotrans"/>
    <property type="match status" value="1"/>
</dbReference>
<evidence type="ECO:0000313" key="3">
    <source>
        <dbReference type="Proteomes" id="UP001596395"/>
    </source>
</evidence>
<keyword evidence="1" id="KW-1133">Transmembrane helix</keyword>
<accession>A0ABD5VDL4</accession>
<name>A0ABD5VDL4_9EURY</name>
<keyword evidence="1" id="KW-0472">Membrane</keyword>
<dbReference type="AlphaFoldDB" id="A0ABD5VDL4"/>